<comment type="caution">
    <text evidence="3">The sequence shown here is derived from an EMBL/GenBank/DDBJ whole genome shotgun (WGS) entry which is preliminary data.</text>
</comment>
<reference evidence="3 4" key="1">
    <citation type="journal article" date="2016" name="Genome Biol. Evol.">
        <title>Gene Family Evolution Reflects Adaptation to Soil Environmental Stressors in the Genome of the Collembolan Orchesella cincta.</title>
        <authorList>
            <person name="Faddeeva-Vakhrusheva A."/>
            <person name="Derks M.F."/>
            <person name="Anvar S.Y."/>
            <person name="Agamennone V."/>
            <person name="Suring W."/>
            <person name="Smit S."/>
            <person name="van Straalen N.M."/>
            <person name="Roelofs D."/>
        </authorList>
    </citation>
    <scope>NUCLEOTIDE SEQUENCE [LARGE SCALE GENOMIC DNA]</scope>
    <source>
        <tissue evidence="3">Mixed pool</tissue>
    </source>
</reference>
<dbReference type="InterPro" id="IPR008928">
    <property type="entry name" value="6-hairpin_glycosidase_sf"/>
</dbReference>
<evidence type="ECO:0000259" key="2">
    <source>
        <dbReference type="Pfam" id="PF12215"/>
    </source>
</evidence>
<feature type="domain" description="Glycosyl-hydrolase family 116 N-terminal" evidence="2">
    <location>
        <begin position="63"/>
        <end position="342"/>
    </location>
</feature>
<dbReference type="SUPFAM" id="SSF48208">
    <property type="entry name" value="Six-hairpin glycosidases"/>
    <property type="match status" value="1"/>
</dbReference>
<dbReference type="Pfam" id="PF12215">
    <property type="entry name" value="Glyco_hydr_116N"/>
    <property type="match status" value="1"/>
</dbReference>
<name>A0A1D2N8W2_ORCCI</name>
<dbReference type="InterPro" id="IPR052566">
    <property type="entry name" value="Non-lysos_glucosylceramidase"/>
</dbReference>
<organism evidence="3 4">
    <name type="scientific">Orchesella cincta</name>
    <name type="common">Springtail</name>
    <name type="synonym">Podura cincta</name>
    <dbReference type="NCBI Taxonomy" id="48709"/>
    <lineage>
        <taxon>Eukaryota</taxon>
        <taxon>Metazoa</taxon>
        <taxon>Ecdysozoa</taxon>
        <taxon>Arthropoda</taxon>
        <taxon>Hexapoda</taxon>
        <taxon>Collembola</taxon>
        <taxon>Entomobryomorpha</taxon>
        <taxon>Entomobryoidea</taxon>
        <taxon>Orchesellidae</taxon>
        <taxon>Orchesellinae</taxon>
        <taxon>Orchesella</taxon>
    </lineage>
</organism>
<gene>
    <name evidence="3" type="ORF">Ocin01_05003</name>
</gene>
<sequence>MEGVATEDVNLNLEETQCFKQPPEYGWKVRMDHKFAERWTQNVKPRLRQIPDLLPLFIRLITGVPLGGIGSGSIGRGFKGEFCRYQMTPGRYQYNVVHANQFILTVMDDKGERLYHKVLSGTGAPAKGKLSSWDWSYNPADATYQGLYPRAWYTFQVPELDLKLVCKQISPVIPHNYEDSSLPSAVFVWDIQNNSNKNLSISLTFTFKNGDGSDADKKMKCSSQTFSSAINKLQVKGVALDHQICGNNTTYGIGCLEKPNQLVTCMNQFNLKTGADIWSKLAETGKLDKECCTFDIKRGEMAVAVCCQSLITANQNSSMVFCLTWDQPEIIFPNKSVIFKRYLVWDNAIESWQRSVVSDEKLPDWFKSAIFNELYFVSDGGTLWLDYDTLSLPKTVTQKDDIRAEVGRFAYLEAHEYRMYNTYDVHYYASVALAMLWPKLQLSLQYDMADAVNFEDTSRRTCLFDGVRCNRKDKDCVPHDVGDPCEEPYTKINSYLIHDISDWKDLNLKFVLQVFRDYKFTKDDVYLHDMLPICNKLMKKSLQWDVDDDGMIENSGTADQTYDTWIMKGTSAYCGSLWLASLVSMIEMLKISKEYKGKDEDLSLYEKTLAKGKKSFHDKLWTGEYYKFDCSGSRKGDSIMSDQLSGHWWLSMCGIDDTEIFPKANVQKAVKTIFDKNVCCVMNGTMGAINGIHADGTIDTYTIQSEETWTGVAYTVASMLINEGMVEEGFKTAEGIYRTVYEKIGMGFETPEALHHSKTYRAIGYMRPLAIWSVLHAWESKRKQ</sequence>
<dbReference type="Proteomes" id="UP000094527">
    <property type="component" value="Unassembled WGS sequence"/>
</dbReference>
<dbReference type="OrthoDB" id="730489at2759"/>
<dbReference type="InterPro" id="IPR012341">
    <property type="entry name" value="6hp_glycosidase-like_sf"/>
</dbReference>
<dbReference type="Pfam" id="PF04685">
    <property type="entry name" value="DUF608"/>
    <property type="match status" value="1"/>
</dbReference>
<dbReference type="InterPro" id="IPR024462">
    <property type="entry name" value="GH116_N"/>
</dbReference>
<dbReference type="STRING" id="48709.A0A1D2N8W2"/>
<dbReference type="AlphaFoldDB" id="A0A1D2N8W2"/>
<protein>
    <submittedName>
        <fullName evidence="3">Non-lysosomal glucosylceramidase</fullName>
    </submittedName>
</protein>
<dbReference type="GO" id="GO:0008422">
    <property type="term" value="F:beta-glucosidase activity"/>
    <property type="evidence" value="ECO:0007669"/>
    <property type="project" value="TreeGrafter"/>
</dbReference>
<dbReference type="PANTHER" id="PTHR12654:SF0">
    <property type="entry name" value="NON-LYSOSOMAL GLUCOSYLCERAMIDASE"/>
    <property type="match status" value="1"/>
</dbReference>
<dbReference type="GO" id="GO:0005975">
    <property type="term" value="P:carbohydrate metabolic process"/>
    <property type="evidence" value="ECO:0007669"/>
    <property type="project" value="InterPro"/>
</dbReference>
<evidence type="ECO:0000313" key="3">
    <source>
        <dbReference type="EMBL" id="ODN01681.1"/>
    </source>
</evidence>
<dbReference type="OMA" id="HDLGAPN"/>
<evidence type="ECO:0000313" key="4">
    <source>
        <dbReference type="Proteomes" id="UP000094527"/>
    </source>
</evidence>
<feature type="domain" description="Glycosyl-hydrolase family 116 catalytic region" evidence="1">
    <location>
        <begin position="407"/>
        <end position="773"/>
    </location>
</feature>
<dbReference type="PANTHER" id="PTHR12654">
    <property type="entry name" value="BILE ACID BETA-GLUCOSIDASE-RELATED"/>
    <property type="match status" value="1"/>
</dbReference>
<dbReference type="EMBL" id="LJIJ01000143">
    <property type="protein sequence ID" value="ODN01681.1"/>
    <property type="molecule type" value="Genomic_DNA"/>
</dbReference>
<dbReference type="InterPro" id="IPR006775">
    <property type="entry name" value="GH116_catalytic"/>
</dbReference>
<evidence type="ECO:0000259" key="1">
    <source>
        <dbReference type="Pfam" id="PF04685"/>
    </source>
</evidence>
<dbReference type="Gene3D" id="1.50.10.10">
    <property type="match status" value="1"/>
</dbReference>
<keyword evidence="4" id="KW-1185">Reference proteome</keyword>
<proteinExistence type="predicted"/>
<accession>A0A1D2N8W2</accession>